<evidence type="ECO:0000313" key="10">
    <source>
        <dbReference type="Proteomes" id="UP000295560"/>
    </source>
</evidence>
<feature type="transmembrane region" description="Helical" evidence="7">
    <location>
        <begin position="51"/>
        <end position="71"/>
    </location>
</feature>
<evidence type="ECO:0000256" key="4">
    <source>
        <dbReference type="ARBA" id="ARBA00022692"/>
    </source>
</evidence>
<protein>
    <submittedName>
        <fullName evidence="9">Membrane protein DedA with SNARE-associated domain</fullName>
    </submittedName>
</protein>
<accession>A0A4R1HTN1</accession>
<feature type="transmembrane region" description="Helical" evidence="7">
    <location>
        <begin position="167"/>
        <end position="188"/>
    </location>
</feature>
<proteinExistence type="inferred from homology"/>
<comment type="caution">
    <text evidence="7">Lacks conserved residue(s) required for the propagation of feature annotation.</text>
</comment>
<evidence type="ECO:0000256" key="6">
    <source>
        <dbReference type="ARBA" id="ARBA00023136"/>
    </source>
</evidence>
<dbReference type="Pfam" id="PF09335">
    <property type="entry name" value="VTT_dom"/>
    <property type="match status" value="1"/>
</dbReference>
<keyword evidence="6 7" id="KW-0472">Membrane</keyword>
<dbReference type="EMBL" id="SMFZ01000002">
    <property type="protein sequence ID" value="TCK20782.1"/>
    <property type="molecule type" value="Genomic_DNA"/>
</dbReference>
<dbReference type="PANTHER" id="PTHR30353">
    <property type="entry name" value="INNER MEMBRANE PROTEIN DEDA-RELATED"/>
    <property type="match status" value="1"/>
</dbReference>
<evidence type="ECO:0000256" key="7">
    <source>
        <dbReference type="RuleBase" id="RU367016"/>
    </source>
</evidence>
<dbReference type="PANTHER" id="PTHR30353:SF0">
    <property type="entry name" value="TRANSMEMBRANE PROTEIN"/>
    <property type="match status" value="1"/>
</dbReference>
<dbReference type="AlphaFoldDB" id="A0A4R1HTN1"/>
<sequence length="202" mass="20685">MGEAILTLAASPWVLPLLFVLCTVDGFFPPVPSESVVIALAATSVTGHGPPLAAVVAVAALGAHVGDLIAYRIGTRVPLTRIPWLRGERAARATERLASLLRRRGAALIVGARYVPVGRVAVSMTAGATGYPWRRFVAVAVLAAASWSGYSVLIGLAAGTALGSNPLLAAGVGVGVGLSLGVGVDAVVRRIEARRARDRVPV</sequence>
<organism evidence="9 10">
    <name type="scientific">Pseudonocardia endophytica</name>
    <dbReference type="NCBI Taxonomy" id="401976"/>
    <lineage>
        <taxon>Bacteria</taxon>
        <taxon>Bacillati</taxon>
        <taxon>Actinomycetota</taxon>
        <taxon>Actinomycetes</taxon>
        <taxon>Pseudonocardiales</taxon>
        <taxon>Pseudonocardiaceae</taxon>
        <taxon>Pseudonocardia</taxon>
    </lineage>
</organism>
<keyword evidence="4 7" id="KW-0812">Transmembrane</keyword>
<reference evidence="9 10" key="1">
    <citation type="submission" date="2019-03" db="EMBL/GenBank/DDBJ databases">
        <title>Sequencing the genomes of 1000 actinobacteria strains.</title>
        <authorList>
            <person name="Klenk H.-P."/>
        </authorList>
    </citation>
    <scope>NUCLEOTIDE SEQUENCE [LARGE SCALE GENOMIC DNA]</scope>
    <source>
        <strain evidence="9 10">DSM 44969</strain>
    </source>
</reference>
<keyword evidence="5 7" id="KW-1133">Transmembrane helix</keyword>
<feature type="transmembrane region" description="Helical" evidence="7">
    <location>
        <begin position="136"/>
        <end position="161"/>
    </location>
</feature>
<dbReference type="RefSeq" id="WP_207908840.1">
    <property type="nucleotide sequence ID" value="NZ_SMFZ01000002.1"/>
</dbReference>
<keyword evidence="10" id="KW-1185">Reference proteome</keyword>
<dbReference type="InterPro" id="IPR032818">
    <property type="entry name" value="DedA-like"/>
</dbReference>
<evidence type="ECO:0000259" key="8">
    <source>
        <dbReference type="Pfam" id="PF09335"/>
    </source>
</evidence>
<evidence type="ECO:0000256" key="3">
    <source>
        <dbReference type="ARBA" id="ARBA00022475"/>
    </source>
</evidence>
<dbReference type="InterPro" id="IPR032816">
    <property type="entry name" value="VTT_dom"/>
</dbReference>
<dbReference type="Proteomes" id="UP000295560">
    <property type="component" value="Unassembled WGS sequence"/>
</dbReference>
<gene>
    <name evidence="9" type="ORF">EV378_4746</name>
</gene>
<keyword evidence="3 7" id="KW-1003">Cell membrane</keyword>
<dbReference type="GO" id="GO:0005886">
    <property type="term" value="C:plasma membrane"/>
    <property type="evidence" value="ECO:0007669"/>
    <property type="project" value="UniProtKB-SubCell"/>
</dbReference>
<evidence type="ECO:0000256" key="1">
    <source>
        <dbReference type="ARBA" id="ARBA00004651"/>
    </source>
</evidence>
<evidence type="ECO:0000256" key="2">
    <source>
        <dbReference type="ARBA" id="ARBA00010792"/>
    </source>
</evidence>
<comment type="caution">
    <text evidence="9">The sequence shown here is derived from an EMBL/GenBank/DDBJ whole genome shotgun (WGS) entry which is preliminary data.</text>
</comment>
<evidence type="ECO:0000256" key="5">
    <source>
        <dbReference type="ARBA" id="ARBA00022989"/>
    </source>
</evidence>
<evidence type="ECO:0000313" key="9">
    <source>
        <dbReference type="EMBL" id="TCK20782.1"/>
    </source>
</evidence>
<name>A0A4R1HTN1_PSEEN</name>
<feature type="domain" description="VTT" evidence="8">
    <location>
        <begin position="31"/>
        <end position="155"/>
    </location>
</feature>
<comment type="subcellular location">
    <subcellularLocation>
        <location evidence="1 7">Cell membrane</location>
        <topology evidence="1 7">Multi-pass membrane protein</topology>
    </subcellularLocation>
</comment>
<comment type="similarity">
    <text evidence="2 7">Belongs to the DedA family.</text>
</comment>